<evidence type="ECO:0000256" key="8">
    <source>
        <dbReference type="SAM" id="Phobius"/>
    </source>
</evidence>
<feature type="transmembrane region" description="Helical" evidence="8">
    <location>
        <begin position="303"/>
        <end position="324"/>
    </location>
</feature>
<keyword evidence="7 8" id="KW-0472">Membrane</keyword>
<evidence type="ECO:0000256" key="4">
    <source>
        <dbReference type="ARBA" id="ARBA00022475"/>
    </source>
</evidence>
<dbReference type="NCBIfam" id="TIGR02212">
    <property type="entry name" value="lolCE"/>
    <property type="match status" value="1"/>
</dbReference>
<evidence type="ECO:0000259" key="10">
    <source>
        <dbReference type="Pfam" id="PF12704"/>
    </source>
</evidence>
<dbReference type="RefSeq" id="WP_121210046.1">
    <property type="nucleotide sequence ID" value="NZ_RBIM01000002.1"/>
</dbReference>
<dbReference type="InterPro" id="IPR051447">
    <property type="entry name" value="Lipoprotein-release_system"/>
</dbReference>
<dbReference type="PANTHER" id="PTHR30489:SF0">
    <property type="entry name" value="LIPOPROTEIN-RELEASING SYSTEM TRANSMEMBRANE PROTEIN LOLE"/>
    <property type="match status" value="1"/>
</dbReference>
<dbReference type="InterPro" id="IPR003838">
    <property type="entry name" value="ABC3_permease_C"/>
</dbReference>
<evidence type="ECO:0000313" key="12">
    <source>
        <dbReference type="Proteomes" id="UP000273675"/>
    </source>
</evidence>
<feature type="domain" description="MacB-like periplasmic core" evidence="10">
    <location>
        <begin position="46"/>
        <end position="272"/>
    </location>
</feature>
<keyword evidence="3" id="KW-0813">Transport</keyword>
<protein>
    <submittedName>
        <fullName evidence="11">Lipoprotein-releasing system permease protein</fullName>
    </submittedName>
</protein>
<name>A0A495DJD3_9PROT</name>
<dbReference type="PANTHER" id="PTHR30489">
    <property type="entry name" value="LIPOPROTEIN-RELEASING SYSTEM TRANSMEMBRANE PROTEIN LOLE"/>
    <property type="match status" value="1"/>
</dbReference>
<feature type="domain" description="ABC3 transporter permease C-terminal" evidence="9">
    <location>
        <begin position="303"/>
        <end position="436"/>
    </location>
</feature>
<feature type="transmembrane region" description="Helical" evidence="8">
    <location>
        <begin position="39"/>
        <end position="65"/>
    </location>
</feature>
<dbReference type="InterPro" id="IPR011925">
    <property type="entry name" value="LolCE_TM"/>
</dbReference>
<evidence type="ECO:0000256" key="1">
    <source>
        <dbReference type="ARBA" id="ARBA00004651"/>
    </source>
</evidence>
<keyword evidence="6 8" id="KW-1133">Transmembrane helix</keyword>
<dbReference type="GO" id="GO:0042953">
    <property type="term" value="P:lipoprotein transport"/>
    <property type="evidence" value="ECO:0007669"/>
    <property type="project" value="InterPro"/>
</dbReference>
<dbReference type="EMBL" id="RBIM01000002">
    <property type="protein sequence ID" value="RKR02733.1"/>
    <property type="molecule type" value="Genomic_DNA"/>
</dbReference>
<dbReference type="Pfam" id="PF02687">
    <property type="entry name" value="FtsX"/>
    <property type="match status" value="1"/>
</dbReference>
<sequence>MTEAARGTSVASTGGARPFSPYEFLLAFRYLRARRKHGGVALIAWISFGGIALAVTGLIAVMSIMNGFRAELFSQLLGFQPHVYVDTREIPSDDIDRLLAEIEAMTGVKSADPVVTGQVLASSQRYESVLQVLAVRPSDLARMDVIQSGDDPRSLTGIQYGDLETFGDGHNGGDGIVIGAGVAQRLGVTIGDRVTFTAARAAPTAFGIRPQQKAYYVEAIIAAGVSTIDNNLAYMPLDQGQLYFNRGDVVDTIQIRLDIPEMAPQFVAPIRALAGPNALVYDYTRLDPAFFNALQFERTAMRLILSIVVAIAAMNIISGLVMLVKNKSRDIAILRTMGATRASVMRVFLIVGASIGMAGTLAGLLLGILFVTFIGPIQDFITWTTGAQVWDPNVYYLYRIPAKMDWGEVAFISIFGLAVSLLVTLPPAWRAARLDPVEALRYE</sequence>
<gene>
    <name evidence="11" type="ORF">C7435_0672</name>
</gene>
<accession>A0A495DJD3</accession>
<evidence type="ECO:0000256" key="6">
    <source>
        <dbReference type="ARBA" id="ARBA00022989"/>
    </source>
</evidence>
<comment type="subcellular location">
    <subcellularLocation>
        <location evidence="1">Cell membrane</location>
        <topology evidence="1">Multi-pass membrane protein</topology>
    </subcellularLocation>
</comment>
<evidence type="ECO:0000256" key="3">
    <source>
        <dbReference type="ARBA" id="ARBA00022448"/>
    </source>
</evidence>
<proteinExistence type="inferred from homology"/>
<evidence type="ECO:0000313" key="11">
    <source>
        <dbReference type="EMBL" id="RKR02733.1"/>
    </source>
</evidence>
<dbReference type="AlphaFoldDB" id="A0A495DJD3"/>
<comment type="similarity">
    <text evidence="2">Belongs to the ABC-4 integral membrane protein family. LolC/E subfamily.</text>
</comment>
<evidence type="ECO:0000256" key="5">
    <source>
        <dbReference type="ARBA" id="ARBA00022692"/>
    </source>
</evidence>
<feature type="transmembrane region" description="Helical" evidence="8">
    <location>
        <begin position="410"/>
        <end position="429"/>
    </location>
</feature>
<dbReference type="Proteomes" id="UP000273675">
    <property type="component" value="Unassembled WGS sequence"/>
</dbReference>
<dbReference type="GO" id="GO:0098797">
    <property type="term" value="C:plasma membrane protein complex"/>
    <property type="evidence" value="ECO:0007669"/>
    <property type="project" value="TreeGrafter"/>
</dbReference>
<dbReference type="GO" id="GO:0044874">
    <property type="term" value="P:lipoprotein localization to outer membrane"/>
    <property type="evidence" value="ECO:0007669"/>
    <property type="project" value="TreeGrafter"/>
</dbReference>
<evidence type="ECO:0000256" key="2">
    <source>
        <dbReference type="ARBA" id="ARBA00005236"/>
    </source>
</evidence>
<reference evidence="11 12" key="1">
    <citation type="submission" date="2018-10" db="EMBL/GenBank/DDBJ databases">
        <title>Genomic Encyclopedia of Type Strains, Phase IV (KMG-IV): sequencing the most valuable type-strain genomes for metagenomic binning, comparative biology and taxonomic classification.</title>
        <authorList>
            <person name="Goeker M."/>
        </authorList>
    </citation>
    <scope>NUCLEOTIDE SEQUENCE [LARGE SCALE GENOMIC DNA]</scope>
    <source>
        <strain evidence="11 12">DSM 4734</strain>
    </source>
</reference>
<feature type="transmembrane region" description="Helical" evidence="8">
    <location>
        <begin position="345"/>
        <end position="374"/>
    </location>
</feature>
<keyword evidence="11" id="KW-0449">Lipoprotein</keyword>
<dbReference type="Pfam" id="PF12704">
    <property type="entry name" value="MacB_PCD"/>
    <property type="match status" value="1"/>
</dbReference>
<organism evidence="11 12">
    <name type="scientific">Maricaulis maris</name>
    <dbReference type="NCBI Taxonomy" id="74318"/>
    <lineage>
        <taxon>Bacteria</taxon>
        <taxon>Pseudomonadati</taxon>
        <taxon>Pseudomonadota</taxon>
        <taxon>Alphaproteobacteria</taxon>
        <taxon>Maricaulales</taxon>
        <taxon>Maricaulaceae</taxon>
        <taxon>Maricaulis</taxon>
    </lineage>
</organism>
<evidence type="ECO:0000256" key="7">
    <source>
        <dbReference type="ARBA" id="ARBA00023136"/>
    </source>
</evidence>
<keyword evidence="5 8" id="KW-0812">Transmembrane</keyword>
<evidence type="ECO:0000259" key="9">
    <source>
        <dbReference type="Pfam" id="PF02687"/>
    </source>
</evidence>
<comment type="caution">
    <text evidence="11">The sequence shown here is derived from an EMBL/GenBank/DDBJ whole genome shotgun (WGS) entry which is preliminary data.</text>
</comment>
<keyword evidence="4" id="KW-1003">Cell membrane</keyword>
<dbReference type="InterPro" id="IPR025857">
    <property type="entry name" value="MacB_PCD"/>
</dbReference>
<dbReference type="OrthoDB" id="9808461at2"/>